<protein>
    <submittedName>
        <fullName evidence="1">Uncharacterized protein</fullName>
    </submittedName>
</protein>
<sequence length="761" mass="85524">MNADAQRRGVSNTLRLIHPNELHMDLLQNPCIPKYALPLLYNMLAYSDAILNPKGMTRTNLLDNIYNPRQPKSALSNFLYYGHERLPPSPFDLMLVAHCRTSCITHHYSHKLRGGKTLPEETSQRYNKGNVSILPQDSIKDSISILFTGSTTVPTRKLLMKNNPVLVTKSIVKTLTDFYMENNSAYQDDGVKYNHTLDTSLLQAVEICHLVDVDTSPSTEDAAGRNNASYDSTTGDLVMDNVGYTCGDRSPASRESMKLHTLAAALDQKPFLVSRTGSTFVSDDDPGLLASLFPHLDPWNIGGFNHEGRCNSSKMLFEYQDCSPFQCDPNFALNTTFRDVASELKAVAPSLTELARKWADDPYSKPTIKILRRLSVAATCLRGSAGYKLTQHNEIRAMMRKYCAPALFITLNPHNISSNILATVGGIKQPHWQQMSAFERARFVTNNPGPAALFLTILVKTGQGHYGTVEAQGRGTLHCHLLALRDRMRSDPVFQQSMFACHLPGQDYVKKPTHPADEMDPRLEQPPQISDLDKGSFAYEFHCFVKRLAIKCNWHAHTDTCYKHLKNGEKRGEGNCRIRIDGHTRNLTEIDPETESIELRRLHLRINNFNDVIIFLLQCNMDVKYIGSGEAAKALVYYSDLQFHHSVKFNGDVNSSAEHKNRNLMTKAVNAMMGKQEISHQQVMSYLVGGGDYYASHTFHNLKFYEFLSALKQDEQSRNRLNENVIVVDPDSDADLRSKIIVSEELQNILSRSAFGSILSG</sequence>
<comment type="caution">
    <text evidence="1">The sequence shown here is derived from an EMBL/GenBank/DDBJ whole genome shotgun (WGS) entry which is preliminary data.</text>
</comment>
<name>A0ACB8AXV7_9AGAM</name>
<gene>
    <name evidence="1" type="ORF">BV22DRAFT_1108374</name>
</gene>
<organism evidence="1 2">
    <name type="scientific">Leucogyrophana mollusca</name>
    <dbReference type="NCBI Taxonomy" id="85980"/>
    <lineage>
        <taxon>Eukaryota</taxon>
        <taxon>Fungi</taxon>
        <taxon>Dikarya</taxon>
        <taxon>Basidiomycota</taxon>
        <taxon>Agaricomycotina</taxon>
        <taxon>Agaricomycetes</taxon>
        <taxon>Agaricomycetidae</taxon>
        <taxon>Boletales</taxon>
        <taxon>Boletales incertae sedis</taxon>
        <taxon>Leucogyrophana</taxon>
    </lineage>
</organism>
<keyword evidence="2" id="KW-1185">Reference proteome</keyword>
<dbReference type="EMBL" id="MU266798">
    <property type="protein sequence ID" value="KAH7918366.1"/>
    <property type="molecule type" value="Genomic_DNA"/>
</dbReference>
<reference evidence="1" key="1">
    <citation type="journal article" date="2021" name="New Phytol.">
        <title>Evolutionary innovations through gain and loss of genes in the ectomycorrhizal Boletales.</title>
        <authorList>
            <person name="Wu G."/>
            <person name="Miyauchi S."/>
            <person name="Morin E."/>
            <person name="Kuo A."/>
            <person name="Drula E."/>
            <person name="Varga T."/>
            <person name="Kohler A."/>
            <person name="Feng B."/>
            <person name="Cao Y."/>
            <person name="Lipzen A."/>
            <person name="Daum C."/>
            <person name="Hundley H."/>
            <person name="Pangilinan J."/>
            <person name="Johnson J."/>
            <person name="Barry K."/>
            <person name="LaButti K."/>
            <person name="Ng V."/>
            <person name="Ahrendt S."/>
            <person name="Min B."/>
            <person name="Choi I.G."/>
            <person name="Park H."/>
            <person name="Plett J.M."/>
            <person name="Magnuson J."/>
            <person name="Spatafora J.W."/>
            <person name="Nagy L.G."/>
            <person name="Henrissat B."/>
            <person name="Grigoriev I.V."/>
            <person name="Yang Z.L."/>
            <person name="Xu J."/>
            <person name="Martin F.M."/>
        </authorList>
    </citation>
    <scope>NUCLEOTIDE SEQUENCE</scope>
    <source>
        <strain evidence="1">KUC20120723A-06</strain>
    </source>
</reference>
<evidence type="ECO:0000313" key="2">
    <source>
        <dbReference type="Proteomes" id="UP000790709"/>
    </source>
</evidence>
<dbReference type="Proteomes" id="UP000790709">
    <property type="component" value="Unassembled WGS sequence"/>
</dbReference>
<accession>A0ACB8AXV7</accession>
<evidence type="ECO:0000313" key="1">
    <source>
        <dbReference type="EMBL" id="KAH7918366.1"/>
    </source>
</evidence>
<proteinExistence type="predicted"/>